<name>A0ABX7N2C9_9BACT</name>
<keyword evidence="1" id="KW-1133">Transmembrane helix</keyword>
<sequence>MDVGLRARAEKVSLLGRGVGVGTLLGRLTDLVVAALVLVALDVAALVLEALVLAPLLLVDDLLLEDLLLVLRLLEERLELLEERLEPLVDPTPMCSSQMTDKDARCPS</sequence>
<feature type="transmembrane region" description="Helical" evidence="1">
    <location>
        <begin position="31"/>
        <end position="59"/>
    </location>
</feature>
<keyword evidence="3" id="KW-1185">Reference proteome</keyword>
<accession>A0ABX7N2C9</accession>
<organism evidence="2 3">
    <name type="scientific">Myxococcus landrumensis</name>
    <dbReference type="NCBI Taxonomy" id="2813577"/>
    <lineage>
        <taxon>Bacteria</taxon>
        <taxon>Pseudomonadati</taxon>
        <taxon>Myxococcota</taxon>
        <taxon>Myxococcia</taxon>
        <taxon>Myxococcales</taxon>
        <taxon>Cystobacterineae</taxon>
        <taxon>Myxococcaceae</taxon>
        <taxon>Myxococcus</taxon>
    </lineage>
</organism>
<dbReference type="RefSeq" id="WP_206713300.1">
    <property type="nucleotide sequence ID" value="NZ_CP071091.1"/>
</dbReference>
<evidence type="ECO:0000256" key="1">
    <source>
        <dbReference type="SAM" id="Phobius"/>
    </source>
</evidence>
<proteinExistence type="predicted"/>
<evidence type="ECO:0000313" key="3">
    <source>
        <dbReference type="Proteomes" id="UP000663090"/>
    </source>
</evidence>
<dbReference type="EMBL" id="CP071091">
    <property type="protein sequence ID" value="QSQ11551.1"/>
    <property type="molecule type" value="Genomic_DNA"/>
</dbReference>
<protein>
    <submittedName>
        <fullName evidence="2">Uncharacterized protein</fullName>
    </submittedName>
</protein>
<keyword evidence="1" id="KW-0812">Transmembrane</keyword>
<dbReference type="Proteomes" id="UP000663090">
    <property type="component" value="Chromosome"/>
</dbReference>
<gene>
    <name evidence="2" type="ORF">JY572_24460</name>
</gene>
<reference evidence="2 3" key="1">
    <citation type="submission" date="2021-02" db="EMBL/GenBank/DDBJ databases">
        <title>De Novo genome assembly of isolated myxobacteria.</title>
        <authorList>
            <person name="Stevens D.C."/>
        </authorList>
    </citation>
    <scope>NUCLEOTIDE SEQUENCE [LARGE SCALE GENOMIC DNA]</scope>
    <source>
        <strain evidence="2 3">SCHIC003</strain>
    </source>
</reference>
<keyword evidence="1" id="KW-0472">Membrane</keyword>
<evidence type="ECO:0000313" key="2">
    <source>
        <dbReference type="EMBL" id="QSQ11551.1"/>
    </source>
</evidence>